<dbReference type="Proteomes" id="UP000251800">
    <property type="component" value="Unassembled WGS sequence"/>
</dbReference>
<proteinExistence type="predicted"/>
<dbReference type="AlphaFoldDB" id="A0A383XRB4"/>
<dbReference type="RefSeq" id="WP_109721166.1">
    <property type="nucleotide sequence ID" value="NZ_QEQK01000013.1"/>
</dbReference>
<accession>A0A383XRB4</accession>
<evidence type="ECO:0000313" key="2">
    <source>
        <dbReference type="Proteomes" id="UP000251800"/>
    </source>
</evidence>
<keyword evidence="2" id="KW-1185">Reference proteome</keyword>
<evidence type="ECO:0000313" key="1">
    <source>
        <dbReference type="EMBL" id="PWN55168.1"/>
    </source>
</evidence>
<dbReference type="OrthoDB" id="445107at2"/>
<sequence length="419" mass="45976">MHDLLPTCTLDAERFRQTLLASEAFLIIQDLDGVCMGLVRDPLTRTLERGYVEAAHVLDGRFYVLTNGEHIGRRGVNAIVDAALDDPDQAGLEGLYLPGLAAGGVQSQDRYGQVTHPGVSDAEHRFLAAFPERALRFLTDLLTQPPFRLQEPEALALAEVCVLDNAASPTLNLNPLHHRFTDDAETYRQAQVAVQQFMQALLERADQSGLGDSFFVHYAPNMGRDAKGGERIQWADDHHAGTTDFQFMLRGAVKEAGVLVLLNHYYFSRTGQYPLGEDFNAREAPADHPSLIELAVQRFDPALMPRIVGVGDTLTSTPDDSGQWQRGGSDRGFLTLVQDLGQRFETGNIVIFVDSSGGEVRRPGVQTDTLDPDADVVPIEAMSGLCDPEDPLRPNLIMPGGHVQYVNWFCALAAATNTR</sequence>
<dbReference type="GO" id="GO:0050530">
    <property type="term" value="F:glucosylglycerol 3-phosphatase activity"/>
    <property type="evidence" value="ECO:0007669"/>
    <property type="project" value="InterPro"/>
</dbReference>
<dbReference type="NCBIfam" id="TIGR02399">
    <property type="entry name" value="salt_tol_Pase"/>
    <property type="match status" value="1"/>
</dbReference>
<name>A0A383XRB4_9GAMM</name>
<dbReference type="Pfam" id="PF09506">
    <property type="entry name" value="Salt_tol_Pase"/>
    <property type="match status" value="1"/>
</dbReference>
<protein>
    <submittedName>
        <fullName evidence="1">Glucosylglycerol 3-phosphatase</fullName>
    </submittedName>
</protein>
<gene>
    <name evidence="1" type="primary">stpA</name>
    <name evidence="1" type="ORF">DEH80_14005</name>
</gene>
<organism evidence="1 2">
    <name type="scientific">Abyssibacter profundi</name>
    <dbReference type="NCBI Taxonomy" id="2182787"/>
    <lineage>
        <taxon>Bacteria</taxon>
        <taxon>Pseudomonadati</taxon>
        <taxon>Pseudomonadota</taxon>
        <taxon>Gammaproteobacteria</taxon>
        <taxon>Chromatiales</taxon>
        <taxon>Oceanococcaceae</taxon>
        <taxon>Abyssibacter</taxon>
    </lineage>
</organism>
<dbReference type="InterPro" id="IPR012765">
    <property type="entry name" value="GGPPase"/>
</dbReference>
<reference evidence="1 2" key="1">
    <citation type="submission" date="2018-05" db="EMBL/GenBank/DDBJ databases">
        <title>Abyssibacter profundi OUC007T gen. nov., sp. nov, a marine bacterium isolated from seawater of the Mariana Trench.</title>
        <authorList>
            <person name="Zhou S."/>
        </authorList>
    </citation>
    <scope>NUCLEOTIDE SEQUENCE [LARGE SCALE GENOMIC DNA]</scope>
    <source>
        <strain evidence="1 2">OUC007</strain>
    </source>
</reference>
<comment type="caution">
    <text evidence="1">The sequence shown here is derived from an EMBL/GenBank/DDBJ whole genome shotgun (WGS) entry which is preliminary data.</text>
</comment>
<dbReference type="EMBL" id="QEQK01000013">
    <property type="protein sequence ID" value="PWN55168.1"/>
    <property type="molecule type" value="Genomic_DNA"/>
</dbReference>